<feature type="domain" description="DUF1232" evidence="6">
    <location>
        <begin position="96"/>
        <end position="130"/>
    </location>
</feature>
<evidence type="ECO:0000259" key="6">
    <source>
        <dbReference type="Pfam" id="PF06803"/>
    </source>
</evidence>
<keyword evidence="3 5" id="KW-1133">Transmembrane helix</keyword>
<feature type="transmembrane region" description="Helical" evidence="5">
    <location>
        <begin position="96"/>
        <end position="113"/>
    </location>
</feature>
<dbReference type="Proteomes" id="UP000371041">
    <property type="component" value="Chromosome"/>
</dbReference>
<comment type="subcellular location">
    <subcellularLocation>
        <location evidence="1">Endomembrane system</location>
        <topology evidence="1">Multi-pass membrane protein</topology>
    </subcellularLocation>
</comment>
<gene>
    <name evidence="7" type="ORF">GIY23_11425</name>
</gene>
<evidence type="ECO:0000313" key="8">
    <source>
        <dbReference type="Proteomes" id="UP000371041"/>
    </source>
</evidence>
<feature type="transmembrane region" description="Helical" evidence="5">
    <location>
        <begin position="20"/>
        <end position="44"/>
    </location>
</feature>
<dbReference type="Pfam" id="PF06803">
    <property type="entry name" value="DUF1232"/>
    <property type="match status" value="1"/>
</dbReference>
<organism evidence="7 8">
    <name type="scientific">Allosaccharopolyspora coralli</name>
    <dbReference type="NCBI Taxonomy" id="2665642"/>
    <lineage>
        <taxon>Bacteria</taxon>
        <taxon>Bacillati</taxon>
        <taxon>Actinomycetota</taxon>
        <taxon>Actinomycetes</taxon>
        <taxon>Pseudonocardiales</taxon>
        <taxon>Pseudonocardiaceae</taxon>
        <taxon>Allosaccharopolyspora</taxon>
    </lineage>
</organism>
<keyword evidence="4 5" id="KW-0472">Membrane</keyword>
<accession>A0A5Q3Q629</accession>
<keyword evidence="2 5" id="KW-0812">Transmembrane</keyword>
<dbReference type="InterPro" id="IPR010652">
    <property type="entry name" value="DUF1232"/>
</dbReference>
<evidence type="ECO:0000256" key="2">
    <source>
        <dbReference type="ARBA" id="ARBA00022692"/>
    </source>
</evidence>
<evidence type="ECO:0000256" key="4">
    <source>
        <dbReference type="ARBA" id="ARBA00023136"/>
    </source>
</evidence>
<evidence type="ECO:0000256" key="3">
    <source>
        <dbReference type="ARBA" id="ARBA00022989"/>
    </source>
</evidence>
<keyword evidence="8" id="KW-1185">Reference proteome</keyword>
<evidence type="ECO:0000313" key="7">
    <source>
        <dbReference type="EMBL" id="QGK70048.1"/>
    </source>
</evidence>
<dbReference type="KEGG" id="sace:GIY23_11425"/>
<dbReference type="EMBL" id="CP045929">
    <property type="protein sequence ID" value="QGK70048.1"/>
    <property type="molecule type" value="Genomic_DNA"/>
</dbReference>
<proteinExistence type="predicted"/>
<evidence type="ECO:0000256" key="1">
    <source>
        <dbReference type="ARBA" id="ARBA00004127"/>
    </source>
</evidence>
<dbReference type="GO" id="GO:0012505">
    <property type="term" value="C:endomembrane system"/>
    <property type="evidence" value="ECO:0007669"/>
    <property type="project" value="UniProtKB-SubCell"/>
</dbReference>
<dbReference type="AlphaFoldDB" id="A0A5Q3Q629"/>
<evidence type="ECO:0000256" key="5">
    <source>
        <dbReference type="SAM" id="Phobius"/>
    </source>
</evidence>
<name>A0A5Q3Q629_9PSEU</name>
<reference evidence="8" key="1">
    <citation type="submission" date="2019-11" db="EMBL/GenBank/DDBJ databases">
        <title>The complete genome sequence of Saccharopolyspora sp. E2A.</title>
        <authorList>
            <person name="Zhang G."/>
        </authorList>
    </citation>
    <scope>NUCLEOTIDE SEQUENCE [LARGE SCALE GENOMIC DNA]</scope>
    <source>
        <strain evidence="8">E2A</strain>
    </source>
</reference>
<sequence>MGGAVSAIDLAQAGDPGGFGGWWVLVLVVVGATLVLFVALAWAFRRRLFVLRAARSAWKGARGPEGGPVRRIRALPALLRDAWRGRYSEVTRGRTLVWLVALVYLVSPVDLIPELLPLLGISDDLGVGAWLLSTLYVESGHYVAKRDSSDRELDARD</sequence>
<protein>
    <submittedName>
        <fullName evidence="7">DUF1232 domain-containing protein</fullName>
    </submittedName>
</protein>